<organism evidence="3 4">
    <name type="scientific">Jatrophihabitans endophyticus</name>
    <dbReference type="NCBI Taxonomy" id="1206085"/>
    <lineage>
        <taxon>Bacteria</taxon>
        <taxon>Bacillati</taxon>
        <taxon>Actinomycetota</taxon>
        <taxon>Actinomycetes</taxon>
        <taxon>Jatrophihabitantales</taxon>
        <taxon>Jatrophihabitantaceae</taxon>
        <taxon>Jatrophihabitans</taxon>
    </lineage>
</organism>
<evidence type="ECO:0000256" key="1">
    <source>
        <dbReference type="SAM" id="MobiDB-lite"/>
    </source>
</evidence>
<dbReference type="PANTHER" id="PTHR43586:SF21">
    <property type="entry name" value="PYRIDOXAL PHOSPHATE (PLP)-DEPENDENT ASPARTATE AMINOTRANSFERASE SUPERFAMILY"/>
    <property type="match status" value="1"/>
</dbReference>
<reference evidence="4" key="1">
    <citation type="submission" date="2016-11" db="EMBL/GenBank/DDBJ databases">
        <authorList>
            <person name="Varghese N."/>
            <person name="Submissions S."/>
        </authorList>
    </citation>
    <scope>NUCLEOTIDE SEQUENCE [LARGE SCALE GENOMIC DNA]</scope>
    <source>
        <strain evidence="4">DSM 45627</strain>
    </source>
</reference>
<evidence type="ECO:0000259" key="2">
    <source>
        <dbReference type="Pfam" id="PF00266"/>
    </source>
</evidence>
<dbReference type="PANTHER" id="PTHR43586">
    <property type="entry name" value="CYSTEINE DESULFURASE"/>
    <property type="match status" value="1"/>
</dbReference>
<dbReference type="Gene3D" id="3.40.640.10">
    <property type="entry name" value="Type I PLP-dependent aspartate aminotransferase-like (Major domain)"/>
    <property type="match status" value="1"/>
</dbReference>
<dbReference type="OrthoDB" id="7592443at2"/>
<evidence type="ECO:0000313" key="4">
    <source>
        <dbReference type="Proteomes" id="UP000186132"/>
    </source>
</evidence>
<dbReference type="Pfam" id="PF00266">
    <property type="entry name" value="Aminotran_5"/>
    <property type="match status" value="1"/>
</dbReference>
<dbReference type="Proteomes" id="UP000186132">
    <property type="component" value="Unassembled WGS sequence"/>
</dbReference>
<dbReference type="InterPro" id="IPR015422">
    <property type="entry name" value="PyrdxlP-dep_Trfase_small"/>
</dbReference>
<gene>
    <name evidence="3" type="ORF">SAMN05443575_0330</name>
</gene>
<dbReference type="InterPro" id="IPR015421">
    <property type="entry name" value="PyrdxlP-dep_Trfase_major"/>
</dbReference>
<keyword evidence="4" id="KW-1185">Reference proteome</keyword>
<dbReference type="InterPro" id="IPR015424">
    <property type="entry name" value="PyrdxlP-dep_Trfase"/>
</dbReference>
<dbReference type="AlphaFoldDB" id="A0A1M5CRU5"/>
<dbReference type="InterPro" id="IPR000192">
    <property type="entry name" value="Aminotrans_V_dom"/>
</dbReference>
<dbReference type="SUPFAM" id="SSF53383">
    <property type="entry name" value="PLP-dependent transferases"/>
    <property type="match status" value="1"/>
</dbReference>
<accession>A0A1M5CRU5</accession>
<protein>
    <submittedName>
        <fullName evidence="3">Cysteine desulfurase family protein, VC1184 subfamily</fullName>
    </submittedName>
</protein>
<feature type="region of interest" description="Disordered" evidence="1">
    <location>
        <begin position="1"/>
        <end position="24"/>
    </location>
</feature>
<proteinExistence type="predicted"/>
<evidence type="ECO:0000313" key="3">
    <source>
        <dbReference type="EMBL" id="SHF57416.1"/>
    </source>
</evidence>
<feature type="domain" description="Aminotransferase class V" evidence="2">
    <location>
        <begin position="20"/>
        <end position="386"/>
    </location>
</feature>
<dbReference type="STRING" id="1206085.SAMN05443575_0330"/>
<name>A0A1M5CRU5_9ACTN</name>
<dbReference type="Gene3D" id="3.90.1150.10">
    <property type="entry name" value="Aspartate Aminotransferase, domain 1"/>
    <property type="match status" value="1"/>
</dbReference>
<sequence>MSGALERTAFPGVRRDEHRFDGPGGTLVHGTVAQAIAGYLAGPSVANDHGAFPQSAQSDAVAEQAADAFRRLVRGPAGDVLFGHNMTQLTTTFVRAISGGLRSGDEIVCTALDHEANVYPWRAAAAACGAAVRTAPVDADGVLRTNAVTDLIGPRTRWVAITAASNALGTVPDLAPVVAAAHAVGARVYVDGVQAIAHLPFDVSAVGCDALVTSPYKWYGPHCGALWLAPGLAEEARLPEQVPSAGSQSPGRLSLGTTNFESLVGLAAAAEVLLAADRTAVARREGALLAAAAEQLAAIPSVRLFGPPVAPPSGPATDVPRVPVLALRVRDRPAQQVAAALAARGVSVWDGSFYASAAVAAVSPDEPDLVRVGIAAYTDEVDVEALVAGVRAIAAA</sequence>
<dbReference type="RefSeq" id="WP_073385103.1">
    <property type="nucleotide sequence ID" value="NZ_FQVU01000001.1"/>
</dbReference>
<dbReference type="EMBL" id="FQVU01000001">
    <property type="protein sequence ID" value="SHF57416.1"/>
    <property type="molecule type" value="Genomic_DNA"/>
</dbReference>